<feature type="compositionally biased region" description="Low complexity" evidence="1">
    <location>
        <begin position="238"/>
        <end position="249"/>
    </location>
</feature>
<sequence>MAKGNGTQDFGEFSEVLADDRALDAIGRGERVENEDSPLYALLSSARREAEENIPAPPDLAEHLGPDFAVQDGVEGNNVVGISSGKERAGTIRRNARFAAAGGLSVTSMFIAGGVAAALAIGGLGYAAYNGTLPIRDTPQTVHAEGDASTAVDESSGAASTAEDTAGEAQEQQEEAPQQKPEEQEPAETSSAAPTEESAATTTLEQSQPLPDGQVLAEGEQPSGQGEGAIPMLGADGTEVPAPAATTVTTEEDDDEEEESGVSAPSQPQPDAHGQLGPMIGHDENVATSQTDTTR</sequence>
<evidence type="ECO:0000313" key="4">
    <source>
        <dbReference type="Proteomes" id="UP000326711"/>
    </source>
</evidence>
<dbReference type="KEGG" id="cuo:CUROG_08520"/>
<feature type="compositionally biased region" description="Polar residues" evidence="1">
    <location>
        <begin position="286"/>
        <end position="295"/>
    </location>
</feature>
<organism evidence="3 4">
    <name type="scientific">Corynebacterium urogenitale</name>
    <dbReference type="NCBI Taxonomy" id="2487892"/>
    <lineage>
        <taxon>Bacteria</taxon>
        <taxon>Bacillati</taxon>
        <taxon>Actinomycetota</taxon>
        <taxon>Actinomycetes</taxon>
        <taxon>Mycobacteriales</taxon>
        <taxon>Corynebacteriaceae</taxon>
        <taxon>Corynebacterium</taxon>
    </lineage>
</organism>
<keyword evidence="4" id="KW-1185">Reference proteome</keyword>
<keyword evidence="2" id="KW-0812">Transmembrane</keyword>
<keyword evidence="2" id="KW-0472">Membrane</keyword>
<feature type="transmembrane region" description="Helical" evidence="2">
    <location>
        <begin position="98"/>
        <end position="129"/>
    </location>
</feature>
<dbReference type="Proteomes" id="UP000326711">
    <property type="component" value="Chromosome"/>
</dbReference>
<evidence type="ECO:0000256" key="1">
    <source>
        <dbReference type="SAM" id="MobiDB-lite"/>
    </source>
</evidence>
<dbReference type="AlphaFoldDB" id="A0A5J6Z9X4"/>
<keyword evidence="2" id="KW-1133">Transmembrane helix</keyword>
<name>A0A5J6Z9X4_9CORY</name>
<dbReference type="EMBL" id="CP045032">
    <property type="protein sequence ID" value="QFQ03052.1"/>
    <property type="molecule type" value="Genomic_DNA"/>
</dbReference>
<evidence type="ECO:0000313" key="3">
    <source>
        <dbReference type="EMBL" id="QFQ03052.1"/>
    </source>
</evidence>
<reference evidence="4" key="1">
    <citation type="submission" date="2019-10" db="EMBL/GenBank/DDBJ databases">
        <title>Complete genome sequence of Corynebacterium urogenitalis DSM 108747, isolated from the genital tract of a cow.</title>
        <authorList>
            <person name="Ruckert C."/>
            <person name="Ballas P."/>
            <person name="Wagener K."/>
            <person name="Drillich M."/>
            <person name="Kaempfer P."/>
            <person name="Busse H.-J."/>
            <person name="Ehling-Schulz M."/>
        </authorList>
    </citation>
    <scope>NUCLEOTIDE SEQUENCE [LARGE SCALE GENOMIC DNA]</scope>
    <source>
        <strain evidence="4">LMM 1652</strain>
    </source>
</reference>
<evidence type="ECO:0000256" key="2">
    <source>
        <dbReference type="SAM" id="Phobius"/>
    </source>
</evidence>
<feature type="region of interest" description="Disordered" evidence="1">
    <location>
        <begin position="143"/>
        <end position="295"/>
    </location>
</feature>
<protein>
    <submittedName>
        <fullName evidence="3">Uncharacterized protein</fullName>
    </submittedName>
</protein>
<proteinExistence type="predicted"/>
<feature type="compositionally biased region" description="Low complexity" evidence="1">
    <location>
        <begin position="187"/>
        <end position="203"/>
    </location>
</feature>
<accession>A0A5J6Z9X4</accession>
<dbReference type="RefSeq" id="WP_151903339.1">
    <property type="nucleotide sequence ID" value="NZ_CP045032.1"/>
</dbReference>
<gene>
    <name evidence="3" type="ORF">CUROG_08520</name>
</gene>
<feature type="compositionally biased region" description="Acidic residues" evidence="1">
    <location>
        <begin position="250"/>
        <end position="260"/>
    </location>
</feature>
<dbReference type="OrthoDB" id="4428214at2"/>